<feature type="transmembrane region" description="Helical" evidence="1">
    <location>
        <begin position="6"/>
        <end position="26"/>
    </location>
</feature>
<protein>
    <submittedName>
        <fullName evidence="2">Sodium/potassium-transporting ATPase subunit alpha-1</fullName>
    </submittedName>
</protein>
<evidence type="ECO:0000256" key="1">
    <source>
        <dbReference type="SAM" id="Phobius"/>
    </source>
</evidence>
<accession>A0A8S5TIA2</accession>
<keyword evidence="1" id="KW-1133">Transmembrane helix</keyword>
<keyword evidence="1" id="KW-0472">Membrane</keyword>
<reference evidence="2" key="1">
    <citation type="journal article" date="2021" name="Proc. Natl. Acad. Sci. U.S.A.">
        <title>A Catalog of Tens of Thousands of Viruses from Human Metagenomes Reveals Hidden Associations with Chronic Diseases.</title>
        <authorList>
            <person name="Tisza M.J."/>
            <person name="Buck C.B."/>
        </authorList>
    </citation>
    <scope>NUCLEOTIDE SEQUENCE</scope>
    <source>
        <strain evidence="2">Ct9dX1</strain>
    </source>
</reference>
<name>A0A8S5TIA2_9CAUD</name>
<proteinExistence type="predicted"/>
<keyword evidence="1" id="KW-0812">Transmembrane</keyword>
<evidence type="ECO:0000313" key="2">
    <source>
        <dbReference type="EMBL" id="DAF63052.1"/>
    </source>
</evidence>
<dbReference type="EMBL" id="BK032832">
    <property type="protein sequence ID" value="DAF63052.1"/>
    <property type="molecule type" value="Genomic_DNA"/>
</dbReference>
<organism evidence="2">
    <name type="scientific">Myoviridae sp. ct9dX1</name>
    <dbReference type="NCBI Taxonomy" id="2827665"/>
    <lineage>
        <taxon>Viruses</taxon>
        <taxon>Duplodnaviria</taxon>
        <taxon>Heunggongvirae</taxon>
        <taxon>Uroviricota</taxon>
        <taxon>Caudoviricetes</taxon>
    </lineage>
</organism>
<sequence>MIDYIVLYTSCFVFTGICVAFVYKVLTNNRF</sequence>